<dbReference type="FunFam" id="3.40.30.10:FF:000010">
    <property type="entry name" value="Glutathione peroxidase"/>
    <property type="match status" value="1"/>
</dbReference>
<dbReference type="Pfam" id="PF00255">
    <property type="entry name" value="GSHPx"/>
    <property type="match status" value="1"/>
</dbReference>
<evidence type="ECO:0000256" key="3">
    <source>
        <dbReference type="ARBA" id="ARBA00023002"/>
    </source>
</evidence>
<dbReference type="InterPro" id="IPR000889">
    <property type="entry name" value="Glutathione_peroxidase"/>
</dbReference>
<keyword evidence="6" id="KW-1185">Reference proteome</keyword>
<dbReference type="PIRSF" id="PIRSF000303">
    <property type="entry name" value="Glutathion_perox"/>
    <property type="match status" value="1"/>
</dbReference>
<keyword evidence="2 5" id="KW-0575">Peroxidase</keyword>
<organism evidence="5 6">
    <name type="scientific">Pinibacter aurantiacus</name>
    <dbReference type="NCBI Taxonomy" id="2851599"/>
    <lineage>
        <taxon>Bacteria</taxon>
        <taxon>Pseudomonadati</taxon>
        <taxon>Bacteroidota</taxon>
        <taxon>Chitinophagia</taxon>
        <taxon>Chitinophagales</taxon>
        <taxon>Chitinophagaceae</taxon>
        <taxon>Pinibacter</taxon>
    </lineage>
</organism>
<evidence type="ECO:0000256" key="1">
    <source>
        <dbReference type="ARBA" id="ARBA00006926"/>
    </source>
</evidence>
<name>A0A9E2S9N6_9BACT</name>
<dbReference type="Proteomes" id="UP000812270">
    <property type="component" value="Unassembled WGS sequence"/>
</dbReference>
<keyword evidence="3" id="KW-0560">Oxidoreductase</keyword>
<comment type="similarity">
    <text evidence="1">Belongs to the glutathione peroxidase family.</text>
</comment>
<dbReference type="EMBL" id="JAHSPG010000002">
    <property type="protein sequence ID" value="MBV4356510.1"/>
    <property type="molecule type" value="Genomic_DNA"/>
</dbReference>
<dbReference type="GO" id="GO:0004601">
    <property type="term" value="F:peroxidase activity"/>
    <property type="evidence" value="ECO:0007669"/>
    <property type="project" value="UniProtKB-KW"/>
</dbReference>
<sequence length="171" mass="19342">MLKTLLLAVILTTAIGIYDFKVPALDGNGTIDLASYKGKKILIVNTASKCGYTPQYDELEKLYEKYKDKLVVIGFPANNFNQQEPGSNSEIQEFCKKNYGVSFPMAEKISVKGDDIHPLYKYLNEEAKKLGIEDPVKWNFTKFLIDENGKLVTVFPSKVKPMSEEITKYLN</sequence>
<evidence type="ECO:0000313" key="6">
    <source>
        <dbReference type="Proteomes" id="UP000812270"/>
    </source>
</evidence>
<dbReference type="InterPro" id="IPR029759">
    <property type="entry name" value="GPX_AS"/>
</dbReference>
<evidence type="ECO:0000313" key="5">
    <source>
        <dbReference type="EMBL" id="MBV4356510.1"/>
    </source>
</evidence>
<accession>A0A9E2S9N6</accession>
<dbReference type="PROSITE" id="PS51352">
    <property type="entry name" value="THIOREDOXIN_2"/>
    <property type="match status" value="1"/>
</dbReference>
<dbReference type="PANTHER" id="PTHR11592">
    <property type="entry name" value="GLUTATHIONE PEROXIDASE"/>
    <property type="match status" value="1"/>
</dbReference>
<gene>
    <name evidence="5" type="ORF">KTO63_05065</name>
</gene>
<comment type="caution">
    <text evidence="5">The sequence shown here is derived from an EMBL/GenBank/DDBJ whole genome shotgun (WGS) entry which is preliminary data.</text>
</comment>
<dbReference type="InterPro" id="IPR013766">
    <property type="entry name" value="Thioredoxin_domain"/>
</dbReference>
<reference evidence="5" key="1">
    <citation type="submission" date="2021-06" db="EMBL/GenBank/DDBJ databases">
        <authorList>
            <person name="Huq M.A."/>
        </authorList>
    </citation>
    <scope>NUCLEOTIDE SEQUENCE</scope>
    <source>
        <strain evidence="5">MAH-26</strain>
    </source>
</reference>
<feature type="domain" description="Thioredoxin" evidence="4">
    <location>
        <begin position="11"/>
        <end position="171"/>
    </location>
</feature>
<dbReference type="GO" id="GO:0006979">
    <property type="term" value="P:response to oxidative stress"/>
    <property type="evidence" value="ECO:0007669"/>
    <property type="project" value="InterPro"/>
</dbReference>
<dbReference type="RefSeq" id="WP_217790141.1">
    <property type="nucleotide sequence ID" value="NZ_JAHSPG010000002.1"/>
</dbReference>
<evidence type="ECO:0000256" key="2">
    <source>
        <dbReference type="ARBA" id="ARBA00022559"/>
    </source>
</evidence>
<dbReference type="CDD" id="cd00340">
    <property type="entry name" value="GSH_Peroxidase"/>
    <property type="match status" value="1"/>
</dbReference>
<proteinExistence type="inferred from homology"/>
<dbReference type="PROSITE" id="PS00460">
    <property type="entry name" value="GLUTATHIONE_PEROXID_1"/>
    <property type="match status" value="1"/>
</dbReference>
<dbReference type="PANTHER" id="PTHR11592:SF78">
    <property type="entry name" value="GLUTATHIONE PEROXIDASE"/>
    <property type="match status" value="1"/>
</dbReference>
<protein>
    <submittedName>
        <fullName evidence="5">Glutathione peroxidase</fullName>
    </submittedName>
</protein>
<dbReference type="PROSITE" id="PS51355">
    <property type="entry name" value="GLUTATHIONE_PEROXID_3"/>
    <property type="match status" value="1"/>
</dbReference>
<evidence type="ECO:0000259" key="4">
    <source>
        <dbReference type="PROSITE" id="PS51352"/>
    </source>
</evidence>
<dbReference type="AlphaFoldDB" id="A0A9E2S9N6"/>